<keyword evidence="2" id="KW-1185">Reference proteome</keyword>
<dbReference type="AlphaFoldDB" id="A0A8W8NYA0"/>
<organism evidence="1 2">
    <name type="scientific">Magallana gigas</name>
    <name type="common">Pacific oyster</name>
    <name type="synonym">Crassostrea gigas</name>
    <dbReference type="NCBI Taxonomy" id="29159"/>
    <lineage>
        <taxon>Eukaryota</taxon>
        <taxon>Metazoa</taxon>
        <taxon>Spiralia</taxon>
        <taxon>Lophotrochozoa</taxon>
        <taxon>Mollusca</taxon>
        <taxon>Bivalvia</taxon>
        <taxon>Autobranchia</taxon>
        <taxon>Pteriomorphia</taxon>
        <taxon>Ostreida</taxon>
        <taxon>Ostreoidea</taxon>
        <taxon>Ostreidae</taxon>
        <taxon>Magallana</taxon>
    </lineage>
</organism>
<sequence length="104" mass="11665">MTYAAIGQIVNKAKEEECTATVCSAPDDVRLYNFDSESSEIEFEEENVGNQGNTRTDNLAWCDCENCVMMEKEEECLCCHELAQVIEQIDSKNLKCITQRGLSG</sequence>
<proteinExistence type="predicted"/>
<accession>A0A8W8NYA0</accession>
<reference evidence="1" key="1">
    <citation type="submission" date="2022-08" db="UniProtKB">
        <authorList>
            <consortium name="EnsemblMetazoa"/>
        </authorList>
    </citation>
    <scope>IDENTIFICATION</scope>
    <source>
        <strain evidence="1">05x7-T-G4-1.051#20</strain>
    </source>
</reference>
<dbReference type="Proteomes" id="UP000005408">
    <property type="component" value="Unassembled WGS sequence"/>
</dbReference>
<protein>
    <submittedName>
        <fullName evidence="1">Uncharacterized protein</fullName>
    </submittedName>
</protein>
<name>A0A8W8NYA0_MAGGI</name>
<dbReference type="EnsemblMetazoa" id="G7444.1">
    <property type="protein sequence ID" value="G7444.1:cds"/>
    <property type="gene ID" value="G7444"/>
</dbReference>
<evidence type="ECO:0000313" key="2">
    <source>
        <dbReference type="Proteomes" id="UP000005408"/>
    </source>
</evidence>
<evidence type="ECO:0000313" key="1">
    <source>
        <dbReference type="EnsemblMetazoa" id="G7444.1:cds"/>
    </source>
</evidence>